<comment type="caution">
    <text evidence="2">The sequence shown here is derived from an EMBL/GenBank/DDBJ whole genome shotgun (WGS) entry which is preliminary data.</text>
</comment>
<evidence type="ECO:0000256" key="1">
    <source>
        <dbReference type="SAM" id="MobiDB-lite"/>
    </source>
</evidence>
<dbReference type="EMBL" id="CAMAPF010000006">
    <property type="protein sequence ID" value="CAH9055944.1"/>
    <property type="molecule type" value="Genomic_DNA"/>
</dbReference>
<dbReference type="EMBL" id="CAMAPF010000006">
    <property type="protein sequence ID" value="CAH9055948.1"/>
    <property type="molecule type" value="Genomic_DNA"/>
</dbReference>
<keyword evidence="3" id="KW-1185">Reference proteome</keyword>
<proteinExistence type="predicted"/>
<protein>
    <submittedName>
        <fullName evidence="2">Uncharacterized protein</fullName>
    </submittedName>
</protein>
<accession>A0AAV0C1G5</accession>
<sequence length="104" mass="11090">MQPRTPLSPSLLQRVQGIPPLDSSRLFNMPAPFAWTPTTTLPPPPVFPEIGSTSTPFTGPTFSGEPDVSLLPQLGSHNLPGFNNSSTALSSLASQYCDHPVIFS</sequence>
<gene>
    <name evidence="2" type="ORF">CEPIT_LOCUS880</name>
</gene>
<name>A0AAV0C1G5_9ASTE</name>
<dbReference type="Proteomes" id="UP001152523">
    <property type="component" value="Unassembled WGS sequence"/>
</dbReference>
<organism evidence="2 3">
    <name type="scientific">Cuscuta epithymum</name>
    <dbReference type="NCBI Taxonomy" id="186058"/>
    <lineage>
        <taxon>Eukaryota</taxon>
        <taxon>Viridiplantae</taxon>
        <taxon>Streptophyta</taxon>
        <taxon>Embryophyta</taxon>
        <taxon>Tracheophyta</taxon>
        <taxon>Spermatophyta</taxon>
        <taxon>Magnoliopsida</taxon>
        <taxon>eudicotyledons</taxon>
        <taxon>Gunneridae</taxon>
        <taxon>Pentapetalae</taxon>
        <taxon>asterids</taxon>
        <taxon>lamiids</taxon>
        <taxon>Solanales</taxon>
        <taxon>Convolvulaceae</taxon>
        <taxon>Cuscuteae</taxon>
        <taxon>Cuscuta</taxon>
        <taxon>Cuscuta subgen. Cuscuta</taxon>
    </lineage>
</organism>
<feature type="compositionally biased region" description="Low complexity" evidence="1">
    <location>
        <begin position="51"/>
        <end position="64"/>
    </location>
</feature>
<dbReference type="AlphaFoldDB" id="A0AAV0C1G5"/>
<evidence type="ECO:0000313" key="2">
    <source>
        <dbReference type="EMBL" id="CAH9055948.1"/>
    </source>
</evidence>
<feature type="region of interest" description="Disordered" evidence="1">
    <location>
        <begin position="44"/>
        <end position="65"/>
    </location>
</feature>
<reference evidence="2" key="1">
    <citation type="submission" date="2022-07" db="EMBL/GenBank/DDBJ databases">
        <authorList>
            <person name="Macas J."/>
            <person name="Novak P."/>
            <person name="Neumann P."/>
        </authorList>
    </citation>
    <scope>NUCLEOTIDE SEQUENCE</scope>
</reference>
<evidence type="ECO:0000313" key="3">
    <source>
        <dbReference type="Proteomes" id="UP001152523"/>
    </source>
</evidence>